<protein>
    <submittedName>
        <fullName evidence="2">IS4 family transposase</fullName>
    </submittedName>
    <submittedName>
        <fullName evidence="3">SRSO17 transposase</fullName>
    </submittedName>
</protein>
<dbReference type="NCBIfam" id="NF033540">
    <property type="entry name" value="transpos_IS701"/>
    <property type="match status" value="1"/>
</dbReference>
<dbReference type="EMBL" id="PJNB01000001">
    <property type="protein sequence ID" value="PKW16705.1"/>
    <property type="molecule type" value="Genomic_DNA"/>
</dbReference>
<dbReference type="InterPro" id="IPR039365">
    <property type="entry name" value="IS701-like"/>
</dbReference>
<evidence type="ECO:0000313" key="5">
    <source>
        <dbReference type="Proteomes" id="UP000233786"/>
    </source>
</evidence>
<accession>A0A2N3Y1B3</accession>
<organism evidence="3 5">
    <name type="scientific">Saccharopolyspora spinosa</name>
    <dbReference type="NCBI Taxonomy" id="60894"/>
    <lineage>
        <taxon>Bacteria</taxon>
        <taxon>Bacillati</taxon>
        <taxon>Actinomycetota</taxon>
        <taxon>Actinomycetes</taxon>
        <taxon>Pseudonocardiales</taxon>
        <taxon>Pseudonocardiaceae</taxon>
        <taxon>Saccharopolyspora</taxon>
    </lineage>
</organism>
<reference evidence="3 5" key="1">
    <citation type="submission" date="2017-12" db="EMBL/GenBank/DDBJ databases">
        <title>Sequencing the genomes of 1000 Actinobacteria strains.</title>
        <authorList>
            <person name="Klenk H.-P."/>
        </authorList>
    </citation>
    <scope>NUCLEOTIDE SEQUENCE [LARGE SCALE GENOMIC DNA]</scope>
    <source>
        <strain evidence="5">ATCC 49460 / DSM 44228 / JCM 9375 / NBRC 15153 / NRRL 18395 / A83543.1</strain>
        <strain evidence="3">DSM 44228</strain>
    </source>
</reference>
<dbReference type="EMBL" id="PJNB01000001">
    <property type="protein sequence ID" value="PKW14486.1"/>
    <property type="molecule type" value="Genomic_DNA"/>
</dbReference>
<dbReference type="Pfam" id="PF13546">
    <property type="entry name" value="DDE_5"/>
    <property type="match status" value="1"/>
</dbReference>
<dbReference type="AlphaFoldDB" id="A0A2N3Y1B3"/>
<feature type="domain" description="Transposase IS701-like DDE" evidence="1">
    <location>
        <begin position="29"/>
        <end position="231"/>
    </location>
</feature>
<comment type="caution">
    <text evidence="3">The sequence shown here is derived from an EMBL/GenBank/DDBJ whole genome shotgun (WGS) entry which is preliminary data.</text>
</comment>
<sequence length="398" mass="43889">MVTDEDLDAWVAGLEELFGQVAGRFYRVEPRRRARAYVRGLLAPLAGKNGWTLAEAAGDLTPDGMQRLLNAAAWDADGVRDDLRDYAVSHLGERDGVLIVDETGFLKKGCKSAGVQRQYSGTAGRIENCQVGVFCAYATTKGRTLIDRELYLPKSWIADRARCREAAVPEEIEFATKPVLARRMLARALNAGVPAAWATADEAYGGDSKFRSWLEDQRIGYVVAVPSNQTIPAVAGTSRADVLVAHAPDDAWKRRSCGDGAKGPRLFDWAVAELPAYPDTTPPGWGRWLLARRSLTRNSKGDYEIAYYLCCAPTGTTDEDLIRVAGARWAIEDCFQTAKTEVGLDHYQVRRYDAWYRHITLAMLAHTYLAITAVIAPKALATASSQSRWARSSVSWHT</sequence>
<dbReference type="InterPro" id="IPR012337">
    <property type="entry name" value="RNaseH-like_sf"/>
</dbReference>
<dbReference type="EMBL" id="PJNB01000001">
    <property type="protein sequence ID" value="PKW17818.1"/>
    <property type="molecule type" value="Genomic_DNA"/>
</dbReference>
<evidence type="ECO:0000259" key="1">
    <source>
        <dbReference type="Pfam" id="PF13546"/>
    </source>
</evidence>
<keyword evidence="5" id="KW-1185">Reference proteome</keyword>
<dbReference type="InterPro" id="IPR038721">
    <property type="entry name" value="IS701-like_DDE_dom"/>
</dbReference>
<dbReference type="OrthoDB" id="4954307at2"/>
<evidence type="ECO:0000313" key="4">
    <source>
        <dbReference type="EMBL" id="PKW17818.1"/>
    </source>
</evidence>
<evidence type="ECO:0000313" key="3">
    <source>
        <dbReference type="EMBL" id="PKW16705.1"/>
    </source>
</evidence>
<name>A0A2N3Y1B3_SACSN</name>
<dbReference type="PANTHER" id="PTHR33627:SF1">
    <property type="entry name" value="TRANSPOSASE"/>
    <property type="match status" value="1"/>
</dbReference>
<gene>
    <name evidence="2" type="ORF">A8926_2106</name>
    <name evidence="3" type="ORF">A8926_4572</name>
    <name evidence="4" type="ORF">A8926_5836</name>
</gene>
<proteinExistence type="predicted"/>
<dbReference type="RefSeq" id="WP_101376433.1">
    <property type="nucleotide sequence ID" value="NZ_CP061007.1"/>
</dbReference>
<evidence type="ECO:0000313" key="2">
    <source>
        <dbReference type="EMBL" id="PKW14486.1"/>
    </source>
</evidence>
<dbReference type="Proteomes" id="UP000233786">
    <property type="component" value="Unassembled WGS sequence"/>
</dbReference>
<dbReference type="SUPFAM" id="SSF53098">
    <property type="entry name" value="Ribonuclease H-like"/>
    <property type="match status" value="1"/>
</dbReference>
<dbReference type="PANTHER" id="PTHR33627">
    <property type="entry name" value="TRANSPOSASE"/>
    <property type="match status" value="1"/>
</dbReference>